<protein>
    <recommendedName>
        <fullName evidence="4 8">Methionyl-tRNA formyltransferase</fullName>
        <ecNumber evidence="3 8">2.1.2.9</ecNumber>
    </recommendedName>
</protein>
<evidence type="ECO:0000256" key="1">
    <source>
        <dbReference type="ARBA" id="ARBA00002606"/>
    </source>
</evidence>
<dbReference type="InterPro" id="IPR001555">
    <property type="entry name" value="GART_AS"/>
</dbReference>
<feature type="domain" description="Formyl transferase N-terminal" evidence="9">
    <location>
        <begin position="6"/>
        <end position="184"/>
    </location>
</feature>
<comment type="function">
    <text evidence="1 8">Attaches a formyl group to the free amino group of methionyl-tRNA(fMet). The formyl group appears to play a dual role in the initiator identity of N-formylmethionyl-tRNA by promoting its recognition by IF2 and preventing the misappropriation of this tRNA by the elongation apparatus.</text>
</comment>
<proteinExistence type="inferred from homology"/>
<dbReference type="EC" id="2.1.2.9" evidence="3 8"/>
<dbReference type="Gene3D" id="3.10.25.10">
    <property type="entry name" value="Formyl transferase, C-terminal domain"/>
    <property type="match status" value="1"/>
</dbReference>
<dbReference type="CDD" id="cd08646">
    <property type="entry name" value="FMT_core_Met-tRNA-FMT_N"/>
    <property type="match status" value="1"/>
</dbReference>
<feature type="domain" description="Formyl transferase C-terminal" evidence="10">
    <location>
        <begin position="207"/>
        <end position="304"/>
    </location>
</feature>
<dbReference type="HAMAP" id="MF_00182">
    <property type="entry name" value="Formyl_trans"/>
    <property type="match status" value="1"/>
</dbReference>
<dbReference type="PANTHER" id="PTHR11138:SF5">
    <property type="entry name" value="METHIONYL-TRNA FORMYLTRANSFERASE, MITOCHONDRIAL"/>
    <property type="match status" value="1"/>
</dbReference>
<dbReference type="GO" id="GO:0004479">
    <property type="term" value="F:methionyl-tRNA formyltransferase activity"/>
    <property type="evidence" value="ECO:0007669"/>
    <property type="project" value="UniProtKB-UniRule"/>
</dbReference>
<sequence length="312" mass="33314">MRPLRVLFAGTPEFAVPALQALLDAGQAVIGVYTQPDRPAGRGQYLQMSPVKALALSYGLPLYQPASLKRDPEAVAQLVGLGADLFVVAAYGLLLPKAVLDAPTLGCINVHASLLPRWRGAAPIQRAILAGDTQTGVSIMRMEEGLDTGPVYHRITTPIAPDETGQTLHDRLAALGAQALLEALPRIADGSLVPEPQDEAQTTYAPKLSKDEARIDWRSPADLIERQIRAFNPWPIAYTTLEAAPIRLWAAQAEDGPEGACPGAILQADRAGICVATGAGILRITRLQPAGKRPMSAAEYLNARRLDGARFD</sequence>
<dbReference type="InterPro" id="IPR011034">
    <property type="entry name" value="Formyl_transferase-like_C_sf"/>
</dbReference>
<gene>
    <name evidence="8" type="primary">fmt</name>
    <name evidence="11" type="ORF">GWK36_03955</name>
</gene>
<dbReference type="NCBIfam" id="TIGR00460">
    <property type="entry name" value="fmt"/>
    <property type="match status" value="1"/>
</dbReference>
<evidence type="ECO:0000256" key="7">
    <source>
        <dbReference type="ARBA" id="ARBA00048558"/>
    </source>
</evidence>
<comment type="catalytic activity">
    <reaction evidence="7 8">
        <text>L-methionyl-tRNA(fMet) + (6R)-10-formyltetrahydrofolate = N-formyl-L-methionyl-tRNA(fMet) + (6S)-5,6,7,8-tetrahydrofolate + H(+)</text>
        <dbReference type="Rhea" id="RHEA:24380"/>
        <dbReference type="Rhea" id="RHEA-COMP:9952"/>
        <dbReference type="Rhea" id="RHEA-COMP:9953"/>
        <dbReference type="ChEBI" id="CHEBI:15378"/>
        <dbReference type="ChEBI" id="CHEBI:57453"/>
        <dbReference type="ChEBI" id="CHEBI:78530"/>
        <dbReference type="ChEBI" id="CHEBI:78844"/>
        <dbReference type="ChEBI" id="CHEBI:195366"/>
        <dbReference type="EC" id="2.1.2.9"/>
    </reaction>
</comment>
<dbReference type="SUPFAM" id="SSF50486">
    <property type="entry name" value="FMT C-terminal domain-like"/>
    <property type="match status" value="1"/>
</dbReference>
<evidence type="ECO:0000256" key="3">
    <source>
        <dbReference type="ARBA" id="ARBA00012261"/>
    </source>
</evidence>
<dbReference type="AlphaFoldDB" id="A0A6G7VBN1"/>
<keyword evidence="5 8" id="KW-0808">Transferase</keyword>
<feature type="binding site" evidence="8">
    <location>
        <begin position="113"/>
        <end position="116"/>
    </location>
    <ligand>
        <name>(6S)-5,6,7,8-tetrahydrofolate</name>
        <dbReference type="ChEBI" id="CHEBI:57453"/>
    </ligand>
</feature>
<dbReference type="Gene3D" id="3.40.50.170">
    <property type="entry name" value="Formyl transferase, N-terminal domain"/>
    <property type="match status" value="1"/>
</dbReference>
<dbReference type="SUPFAM" id="SSF53328">
    <property type="entry name" value="Formyltransferase"/>
    <property type="match status" value="1"/>
</dbReference>
<dbReference type="InterPro" id="IPR044135">
    <property type="entry name" value="Met-tRNA-FMT_C"/>
</dbReference>
<evidence type="ECO:0000259" key="9">
    <source>
        <dbReference type="Pfam" id="PF00551"/>
    </source>
</evidence>
<dbReference type="PANTHER" id="PTHR11138">
    <property type="entry name" value="METHIONYL-TRNA FORMYLTRANSFERASE"/>
    <property type="match status" value="1"/>
</dbReference>
<evidence type="ECO:0000256" key="2">
    <source>
        <dbReference type="ARBA" id="ARBA00010699"/>
    </source>
</evidence>
<evidence type="ECO:0000256" key="6">
    <source>
        <dbReference type="ARBA" id="ARBA00022917"/>
    </source>
</evidence>
<dbReference type="Pfam" id="PF00551">
    <property type="entry name" value="Formyl_trans_N"/>
    <property type="match status" value="1"/>
</dbReference>
<dbReference type="InterPro" id="IPR041711">
    <property type="entry name" value="Met-tRNA-FMT_N"/>
</dbReference>
<dbReference type="CDD" id="cd08704">
    <property type="entry name" value="Met_tRNA_FMT_C"/>
    <property type="match status" value="1"/>
</dbReference>
<dbReference type="RefSeq" id="WP_166270053.1">
    <property type="nucleotide sequence ID" value="NZ_CP048029.1"/>
</dbReference>
<dbReference type="InterPro" id="IPR036477">
    <property type="entry name" value="Formyl_transf_N_sf"/>
</dbReference>
<name>A0A6G7VBN1_9GAMM</name>
<evidence type="ECO:0000256" key="4">
    <source>
        <dbReference type="ARBA" id="ARBA00016014"/>
    </source>
</evidence>
<dbReference type="KEGG" id="cjap:GWK36_03955"/>
<dbReference type="GO" id="GO:0005829">
    <property type="term" value="C:cytosol"/>
    <property type="evidence" value="ECO:0007669"/>
    <property type="project" value="TreeGrafter"/>
</dbReference>
<dbReference type="InterPro" id="IPR002376">
    <property type="entry name" value="Formyl_transf_N"/>
</dbReference>
<reference evidence="12" key="1">
    <citation type="submission" date="2020-01" db="EMBL/GenBank/DDBJ databases">
        <title>Caldichromatium gen. nov., sp. nov., a thermophilic purple sulfur bacterium member of the family Chromatiaceae isolated from Nakabusa hot spring, Japan.</title>
        <authorList>
            <person name="Saini M.K."/>
            <person name="Hanada S."/>
            <person name="Tank M."/>
        </authorList>
    </citation>
    <scope>NUCLEOTIDE SEQUENCE [LARGE SCALE GENOMIC DNA]</scope>
    <source>
        <strain evidence="12">No.7</strain>
    </source>
</reference>
<dbReference type="PROSITE" id="PS00373">
    <property type="entry name" value="GART"/>
    <property type="match status" value="1"/>
</dbReference>
<comment type="similarity">
    <text evidence="2 8">Belongs to the Fmt family.</text>
</comment>
<dbReference type="Proteomes" id="UP000502699">
    <property type="component" value="Chromosome"/>
</dbReference>
<evidence type="ECO:0000256" key="5">
    <source>
        <dbReference type="ARBA" id="ARBA00022679"/>
    </source>
</evidence>
<evidence type="ECO:0000313" key="11">
    <source>
        <dbReference type="EMBL" id="QIK37285.1"/>
    </source>
</evidence>
<keyword evidence="12" id="KW-1185">Reference proteome</keyword>
<evidence type="ECO:0000313" key="12">
    <source>
        <dbReference type="Proteomes" id="UP000502699"/>
    </source>
</evidence>
<dbReference type="InterPro" id="IPR037022">
    <property type="entry name" value="Formyl_trans_C_sf"/>
</dbReference>
<dbReference type="Pfam" id="PF02911">
    <property type="entry name" value="Formyl_trans_C"/>
    <property type="match status" value="1"/>
</dbReference>
<dbReference type="EMBL" id="CP048029">
    <property type="protein sequence ID" value="QIK37285.1"/>
    <property type="molecule type" value="Genomic_DNA"/>
</dbReference>
<dbReference type="InterPro" id="IPR005793">
    <property type="entry name" value="Formyl_trans_C"/>
</dbReference>
<keyword evidence="6 8" id="KW-0648">Protein biosynthesis</keyword>
<dbReference type="InterPro" id="IPR005794">
    <property type="entry name" value="Fmt"/>
</dbReference>
<evidence type="ECO:0000259" key="10">
    <source>
        <dbReference type="Pfam" id="PF02911"/>
    </source>
</evidence>
<evidence type="ECO:0000256" key="8">
    <source>
        <dbReference type="HAMAP-Rule" id="MF_00182"/>
    </source>
</evidence>
<organism evidence="11 12">
    <name type="scientific">Caldichromatium japonicum</name>
    <dbReference type="NCBI Taxonomy" id="2699430"/>
    <lineage>
        <taxon>Bacteria</taxon>
        <taxon>Pseudomonadati</taxon>
        <taxon>Pseudomonadota</taxon>
        <taxon>Gammaproteobacteria</taxon>
        <taxon>Chromatiales</taxon>
        <taxon>Chromatiaceae</taxon>
        <taxon>Caldichromatium</taxon>
    </lineage>
</organism>
<accession>A0A6G7VBN1</accession>